<organism evidence="2 3">
    <name type="scientific">Actinopolyspora biskrensis</name>
    <dbReference type="NCBI Taxonomy" id="1470178"/>
    <lineage>
        <taxon>Bacteria</taxon>
        <taxon>Bacillati</taxon>
        <taxon>Actinomycetota</taxon>
        <taxon>Actinomycetes</taxon>
        <taxon>Actinopolysporales</taxon>
        <taxon>Actinopolysporaceae</taxon>
        <taxon>Actinopolyspora</taxon>
    </lineage>
</organism>
<evidence type="ECO:0000313" key="2">
    <source>
        <dbReference type="EMBL" id="NYH79695.1"/>
    </source>
</evidence>
<feature type="region of interest" description="Disordered" evidence="1">
    <location>
        <begin position="1"/>
        <end position="66"/>
    </location>
</feature>
<dbReference type="Proteomes" id="UP000548304">
    <property type="component" value="Unassembled WGS sequence"/>
</dbReference>
<feature type="compositionally biased region" description="Basic and acidic residues" evidence="1">
    <location>
        <begin position="17"/>
        <end position="26"/>
    </location>
</feature>
<evidence type="ECO:0000256" key="1">
    <source>
        <dbReference type="SAM" id="MobiDB-lite"/>
    </source>
</evidence>
<evidence type="ECO:0000313" key="3">
    <source>
        <dbReference type="Proteomes" id="UP000548304"/>
    </source>
</evidence>
<dbReference type="EMBL" id="JACBYW010000005">
    <property type="protein sequence ID" value="NYH79695.1"/>
    <property type="molecule type" value="Genomic_DNA"/>
</dbReference>
<sequence length="66" mass="7131">MGSPGDHFKSPPVSRGARGEFSEIRARGLPPRLHRLSGAGRFRSDHRGPLRSDARASGAARRTGRP</sequence>
<gene>
    <name evidence="2" type="ORF">FHR84_003033</name>
</gene>
<reference evidence="2 3" key="1">
    <citation type="submission" date="2020-07" db="EMBL/GenBank/DDBJ databases">
        <title>Genomic Encyclopedia of Type Strains, Phase III (KMG-III): the genomes of soil and plant-associated and newly described type strains.</title>
        <authorList>
            <person name="Whitman W."/>
        </authorList>
    </citation>
    <scope>NUCLEOTIDE SEQUENCE [LARGE SCALE GENOMIC DNA]</scope>
    <source>
        <strain evidence="2 3">CECT 8576</strain>
    </source>
</reference>
<feature type="compositionally biased region" description="Basic and acidic residues" evidence="1">
    <location>
        <begin position="42"/>
        <end position="54"/>
    </location>
</feature>
<keyword evidence="3" id="KW-1185">Reference proteome</keyword>
<comment type="caution">
    <text evidence="2">The sequence shown here is derived from an EMBL/GenBank/DDBJ whole genome shotgun (WGS) entry which is preliminary data.</text>
</comment>
<dbReference type="AlphaFoldDB" id="A0A852Z348"/>
<name>A0A852Z348_9ACTN</name>
<proteinExistence type="predicted"/>
<accession>A0A852Z348</accession>
<protein>
    <submittedName>
        <fullName evidence="2">Uncharacterized protein</fullName>
    </submittedName>
</protein>
<feature type="compositionally biased region" description="Low complexity" evidence="1">
    <location>
        <begin position="55"/>
        <end position="66"/>
    </location>
</feature>